<sequence length="96" mass="10713">MNFLDIQHPEALKQHLRELSQHTPKADSPEAATVLSPSSQASYTFAALQRLDHHLGAQHRRLRVALSQHLGEFSNFIGVISDSDRLHADALKKVLP</sequence>
<protein>
    <submittedName>
        <fullName evidence="1">Uncharacterized protein</fullName>
    </submittedName>
</protein>
<reference evidence="1 2" key="1">
    <citation type="submission" date="2016-10" db="EMBL/GenBank/DDBJ databases">
        <authorList>
            <person name="de Groot N.N."/>
        </authorList>
    </citation>
    <scope>NUCLEOTIDE SEQUENCE [LARGE SCALE GENOMIC DNA]</scope>
    <source>
        <strain>J11</strain>
        <strain evidence="2">PG 39</strain>
    </source>
</reference>
<dbReference type="RefSeq" id="WP_092285027.1">
    <property type="nucleotide sequence ID" value="NZ_FOPJ01000004.1"/>
</dbReference>
<evidence type="ECO:0000313" key="1">
    <source>
        <dbReference type="EMBL" id="SFG46423.1"/>
    </source>
</evidence>
<keyword evidence="2" id="KW-1185">Reference proteome</keyword>
<organism evidence="1 2">
    <name type="scientific">Corynebacterium spheniscorum</name>
    <dbReference type="NCBI Taxonomy" id="185761"/>
    <lineage>
        <taxon>Bacteria</taxon>
        <taxon>Bacillati</taxon>
        <taxon>Actinomycetota</taxon>
        <taxon>Actinomycetes</taxon>
        <taxon>Mycobacteriales</taxon>
        <taxon>Corynebacteriaceae</taxon>
        <taxon>Corynebacterium</taxon>
    </lineage>
</organism>
<dbReference type="Proteomes" id="UP000199065">
    <property type="component" value="Unassembled WGS sequence"/>
</dbReference>
<dbReference type="STRING" id="185761.SAMN05660282_00998"/>
<accession>A0A1I2S263</accession>
<dbReference type="AlphaFoldDB" id="A0A1I2S263"/>
<dbReference type="EMBL" id="FOPJ01000004">
    <property type="protein sequence ID" value="SFG46423.1"/>
    <property type="molecule type" value="Genomic_DNA"/>
</dbReference>
<gene>
    <name evidence="1" type="ORF">SAMN05660282_00998</name>
</gene>
<evidence type="ECO:0000313" key="2">
    <source>
        <dbReference type="Proteomes" id="UP000199065"/>
    </source>
</evidence>
<proteinExistence type="predicted"/>
<name>A0A1I2S263_9CORY</name>